<feature type="transmembrane region" description="Helical" evidence="1">
    <location>
        <begin position="81"/>
        <end position="104"/>
    </location>
</feature>
<evidence type="ECO:0000313" key="3">
    <source>
        <dbReference type="Proteomes" id="UP000713596"/>
    </source>
</evidence>
<keyword evidence="1" id="KW-1133">Transmembrane helix</keyword>
<dbReference type="Proteomes" id="UP000713596">
    <property type="component" value="Unassembled WGS sequence"/>
</dbReference>
<dbReference type="Pfam" id="PF12679">
    <property type="entry name" value="ABC2_membrane_2"/>
    <property type="match status" value="1"/>
</dbReference>
<evidence type="ECO:0000313" key="2">
    <source>
        <dbReference type="EMBL" id="MBU3806746.1"/>
    </source>
</evidence>
<evidence type="ECO:0000256" key="1">
    <source>
        <dbReference type="SAM" id="Phobius"/>
    </source>
</evidence>
<gene>
    <name evidence="2" type="ORF">H9882_07660</name>
</gene>
<feature type="transmembrane region" description="Helical" evidence="1">
    <location>
        <begin position="206"/>
        <end position="223"/>
    </location>
</feature>
<feature type="transmembrane region" description="Helical" evidence="1">
    <location>
        <begin position="21"/>
        <end position="48"/>
    </location>
</feature>
<protein>
    <submittedName>
        <fullName evidence="2">ABC transporter permease subunit</fullName>
    </submittedName>
</protein>
<feature type="transmembrane region" description="Helical" evidence="1">
    <location>
        <begin position="170"/>
        <end position="194"/>
    </location>
</feature>
<accession>A0A948T3U7</accession>
<proteinExistence type="predicted"/>
<comment type="caution">
    <text evidence="2">The sequence shown here is derived from an EMBL/GenBank/DDBJ whole genome shotgun (WGS) entry which is preliminary data.</text>
</comment>
<dbReference type="AlphaFoldDB" id="A0A948T3U7"/>
<dbReference type="EMBL" id="JAHLFP010000069">
    <property type="protein sequence ID" value="MBU3806746.1"/>
    <property type="molecule type" value="Genomic_DNA"/>
</dbReference>
<organism evidence="2 3">
    <name type="scientific">Candidatus Allofournierella pullistercoris</name>
    <dbReference type="NCBI Taxonomy" id="2838597"/>
    <lineage>
        <taxon>Bacteria</taxon>
        <taxon>Bacillati</taxon>
        <taxon>Bacillota</taxon>
        <taxon>Clostridia</taxon>
        <taxon>Eubacteriales</taxon>
        <taxon>Oscillospiraceae</taxon>
        <taxon>Allofournierella</taxon>
    </lineage>
</organism>
<sequence>MKTAMYALIKKDFRGVASNRRLFSALLIVPLVLTIILPSIFLVTIHFVPDNPDFANLLSLLPEAAGMESLELTLSSMILNYILPVFFMMIPIMTASIMAASAFVGEKERHTLETLLYCPLTLKQIFQAKVWASFLLSMVVSLISFTAMLLVMETELFFLMGKLILPSVNWLVVMLLLSPAISLIAVTLIVRGSAKAQSVEESQQSAVFLILPLILLIAGQFTGVLLMNVWILLGLGIVCVALAWILLQKSMGRFTYEKLLQ</sequence>
<feature type="transmembrane region" description="Helical" evidence="1">
    <location>
        <begin position="130"/>
        <end position="150"/>
    </location>
</feature>
<reference evidence="2" key="2">
    <citation type="submission" date="2021-04" db="EMBL/GenBank/DDBJ databases">
        <authorList>
            <person name="Gilroy R."/>
        </authorList>
    </citation>
    <scope>NUCLEOTIDE SEQUENCE</scope>
    <source>
        <strain evidence="2">B5_2728</strain>
    </source>
</reference>
<name>A0A948T3U7_9FIRM</name>
<keyword evidence="1" id="KW-0472">Membrane</keyword>
<keyword evidence="1" id="KW-0812">Transmembrane</keyword>
<feature type="transmembrane region" description="Helical" evidence="1">
    <location>
        <begin position="229"/>
        <end position="247"/>
    </location>
</feature>
<reference evidence="2" key="1">
    <citation type="journal article" date="2021" name="PeerJ">
        <title>Extensive microbial diversity within the chicken gut microbiome revealed by metagenomics and culture.</title>
        <authorList>
            <person name="Gilroy R."/>
            <person name="Ravi A."/>
            <person name="Getino M."/>
            <person name="Pursley I."/>
            <person name="Horton D.L."/>
            <person name="Alikhan N.F."/>
            <person name="Baker D."/>
            <person name="Gharbi K."/>
            <person name="Hall N."/>
            <person name="Watson M."/>
            <person name="Adriaenssens E.M."/>
            <person name="Foster-Nyarko E."/>
            <person name="Jarju S."/>
            <person name="Secka A."/>
            <person name="Antonio M."/>
            <person name="Oren A."/>
            <person name="Chaudhuri R.R."/>
            <person name="La Ragione R."/>
            <person name="Hildebrand F."/>
            <person name="Pallen M.J."/>
        </authorList>
    </citation>
    <scope>NUCLEOTIDE SEQUENCE</scope>
    <source>
        <strain evidence="2">B5_2728</strain>
    </source>
</reference>